<evidence type="ECO:0000259" key="8">
    <source>
        <dbReference type="PROSITE" id="PS50110"/>
    </source>
</evidence>
<dbReference type="GO" id="GO:0006355">
    <property type="term" value="P:regulation of DNA-templated transcription"/>
    <property type="evidence" value="ECO:0007669"/>
    <property type="project" value="InterPro"/>
</dbReference>
<evidence type="ECO:0000313" key="11">
    <source>
        <dbReference type="Proteomes" id="UP000190102"/>
    </source>
</evidence>
<dbReference type="InterPro" id="IPR025944">
    <property type="entry name" value="Sigma_54_int_dom_CS"/>
</dbReference>
<dbReference type="EMBL" id="FUWR01000011">
    <property type="protein sequence ID" value="SJZ96034.1"/>
    <property type="molecule type" value="Genomic_DNA"/>
</dbReference>
<dbReference type="GO" id="GO:0005524">
    <property type="term" value="F:ATP binding"/>
    <property type="evidence" value="ECO:0007669"/>
    <property type="project" value="UniProtKB-KW"/>
</dbReference>
<dbReference type="PROSITE" id="PS50113">
    <property type="entry name" value="PAC"/>
    <property type="match status" value="1"/>
</dbReference>
<evidence type="ECO:0000256" key="6">
    <source>
        <dbReference type="PROSITE-ProRule" id="PRU00169"/>
    </source>
</evidence>
<dbReference type="Pfam" id="PF00158">
    <property type="entry name" value="Sigma54_activat"/>
    <property type="match status" value="1"/>
</dbReference>
<dbReference type="InterPro" id="IPR058031">
    <property type="entry name" value="AAA_lid_NorR"/>
</dbReference>
<dbReference type="SUPFAM" id="SSF55785">
    <property type="entry name" value="PYP-like sensor domain (PAS domain)"/>
    <property type="match status" value="1"/>
</dbReference>
<evidence type="ECO:0000256" key="2">
    <source>
        <dbReference type="ARBA" id="ARBA00022840"/>
    </source>
</evidence>
<dbReference type="GO" id="GO:0000160">
    <property type="term" value="P:phosphorelay signal transduction system"/>
    <property type="evidence" value="ECO:0007669"/>
    <property type="project" value="InterPro"/>
</dbReference>
<feature type="domain" description="Response regulatory" evidence="8">
    <location>
        <begin position="4"/>
        <end position="119"/>
    </location>
</feature>
<dbReference type="AlphaFoldDB" id="A0A1T4PWS2"/>
<dbReference type="Pfam" id="PF25601">
    <property type="entry name" value="AAA_lid_14"/>
    <property type="match status" value="1"/>
</dbReference>
<dbReference type="NCBIfam" id="TIGR00229">
    <property type="entry name" value="sensory_box"/>
    <property type="match status" value="1"/>
</dbReference>
<sequence length="562" mass="62882">MQARILIVDDEIQITRLISMVLGSDGHQTDVAHSCHDALTLIGQQSYDVIFIDIMLDKNQGGLALLKTATTLSPTSRVIMMTGYPDVATATESIRYGAFDYLCKPFDSLQISSITRHAIENRRLQLEREQFRANLEAINRSISDAIIMVDQHLQLQHLNDAALQCGYSADQLGQAIDQLSTGCNGSCRMALAETVRTGQRQELKRIECRGNGSRTRIVSVIATPTTSEDGHRTGAVAVIRDETELDALERQLQQRSHFHTIIGRAPVMQQLFTRIEALADVTSTVLICGESGTGKELVAQALHECGARKQKPFIKLNCSALPEGLLESELFGHVRGAFTGAIKDKMGRFQKAHGGTIFLDEIGDISPALQIRLLRVLQEREIERVGDTTPIKIDVRVIAATHRNLQEKVRRGEFRQDLYYRLNVVRLDVPPLRNRLEDLPLLVEHFLHKFSHKFNRTCSSLSEDVLSAFRSHSWPGNVRELEHLIEHACILSQSSIITSDDLPAEFFSIARSTPETGTLPHPHPDLTIKEALHRTGGNRTEAAKLLGVSRRTFYRWLEQQAD</sequence>
<evidence type="ECO:0000256" key="1">
    <source>
        <dbReference type="ARBA" id="ARBA00022741"/>
    </source>
</evidence>
<dbReference type="InterPro" id="IPR035965">
    <property type="entry name" value="PAS-like_dom_sf"/>
</dbReference>
<feature type="domain" description="PAC" evidence="9">
    <location>
        <begin position="199"/>
        <end position="254"/>
    </location>
</feature>
<dbReference type="STRING" id="115783.SAMN02745119_02130"/>
<name>A0A1T4PWS2_9BACT</name>
<dbReference type="SUPFAM" id="SSF46689">
    <property type="entry name" value="Homeodomain-like"/>
    <property type="match status" value="1"/>
</dbReference>
<dbReference type="Gene3D" id="1.10.10.60">
    <property type="entry name" value="Homeodomain-like"/>
    <property type="match status" value="1"/>
</dbReference>
<evidence type="ECO:0000256" key="3">
    <source>
        <dbReference type="ARBA" id="ARBA00023015"/>
    </source>
</evidence>
<keyword evidence="5" id="KW-0804">Transcription</keyword>
<dbReference type="Gene3D" id="3.40.50.300">
    <property type="entry name" value="P-loop containing nucleotide triphosphate hydrolases"/>
    <property type="match status" value="1"/>
</dbReference>
<dbReference type="PANTHER" id="PTHR32071">
    <property type="entry name" value="TRANSCRIPTIONAL REGULATORY PROTEIN"/>
    <property type="match status" value="1"/>
</dbReference>
<dbReference type="InterPro" id="IPR000700">
    <property type="entry name" value="PAS-assoc_C"/>
</dbReference>
<dbReference type="InterPro" id="IPR003593">
    <property type="entry name" value="AAA+_ATPase"/>
</dbReference>
<feature type="modified residue" description="4-aspartylphosphate" evidence="6">
    <location>
        <position position="53"/>
    </location>
</feature>
<dbReference type="InterPro" id="IPR027417">
    <property type="entry name" value="P-loop_NTPase"/>
</dbReference>
<dbReference type="PROSITE" id="PS00676">
    <property type="entry name" value="SIGMA54_INTERACT_2"/>
    <property type="match status" value="1"/>
</dbReference>
<dbReference type="Gene3D" id="3.40.50.2300">
    <property type="match status" value="1"/>
</dbReference>
<dbReference type="Pfam" id="PF00072">
    <property type="entry name" value="Response_reg"/>
    <property type="match status" value="1"/>
</dbReference>
<dbReference type="PROSITE" id="PS50110">
    <property type="entry name" value="RESPONSE_REGULATORY"/>
    <property type="match status" value="1"/>
</dbReference>
<organism evidence="10 11">
    <name type="scientific">Trichlorobacter thiogenes</name>
    <dbReference type="NCBI Taxonomy" id="115783"/>
    <lineage>
        <taxon>Bacteria</taxon>
        <taxon>Pseudomonadati</taxon>
        <taxon>Thermodesulfobacteriota</taxon>
        <taxon>Desulfuromonadia</taxon>
        <taxon>Geobacterales</taxon>
        <taxon>Geobacteraceae</taxon>
        <taxon>Trichlorobacter</taxon>
    </lineage>
</organism>
<dbReference type="PANTHER" id="PTHR32071:SF113">
    <property type="entry name" value="ALGINATE BIOSYNTHESIS TRANSCRIPTIONAL REGULATORY PROTEIN ALGB"/>
    <property type="match status" value="1"/>
</dbReference>
<evidence type="ECO:0000259" key="7">
    <source>
        <dbReference type="PROSITE" id="PS50045"/>
    </source>
</evidence>
<evidence type="ECO:0000259" key="9">
    <source>
        <dbReference type="PROSITE" id="PS50113"/>
    </source>
</evidence>
<accession>A0A1T4PWS2</accession>
<keyword evidence="11" id="KW-1185">Reference proteome</keyword>
<dbReference type="Pfam" id="PF02954">
    <property type="entry name" value="HTH_8"/>
    <property type="match status" value="1"/>
</dbReference>
<dbReference type="InterPro" id="IPR001789">
    <property type="entry name" value="Sig_transdc_resp-reg_receiver"/>
</dbReference>
<dbReference type="CDD" id="cd00009">
    <property type="entry name" value="AAA"/>
    <property type="match status" value="1"/>
</dbReference>
<evidence type="ECO:0000256" key="5">
    <source>
        <dbReference type="ARBA" id="ARBA00023163"/>
    </source>
</evidence>
<keyword evidence="6" id="KW-0597">Phosphoprotein</keyword>
<dbReference type="InterPro" id="IPR025943">
    <property type="entry name" value="Sigma_54_int_dom_ATP-bd_2"/>
</dbReference>
<reference evidence="11" key="1">
    <citation type="submission" date="2017-02" db="EMBL/GenBank/DDBJ databases">
        <authorList>
            <person name="Varghese N."/>
            <person name="Submissions S."/>
        </authorList>
    </citation>
    <scope>NUCLEOTIDE SEQUENCE [LARGE SCALE GENOMIC DNA]</scope>
    <source>
        <strain evidence="11">ATCC BAA-34</strain>
    </source>
</reference>
<dbReference type="InterPro" id="IPR002078">
    <property type="entry name" value="Sigma_54_int"/>
</dbReference>
<dbReference type="PRINTS" id="PR01590">
    <property type="entry name" value="HTHFIS"/>
</dbReference>
<dbReference type="FunFam" id="3.40.50.300:FF:000006">
    <property type="entry name" value="DNA-binding transcriptional regulator NtrC"/>
    <property type="match status" value="1"/>
</dbReference>
<dbReference type="SUPFAM" id="SSF52540">
    <property type="entry name" value="P-loop containing nucleoside triphosphate hydrolases"/>
    <property type="match status" value="1"/>
</dbReference>
<evidence type="ECO:0000256" key="4">
    <source>
        <dbReference type="ARBA" id="ARBA00023125"/>
    </source>
</evidence>
<dbReference type="InterPro" id="IPR025662">
    <property type="entry name" value="Sigma_54_int_dom_ATP-bd_1"/>
</dbReference>
<keyword evidence="3" id="KW-0805">Transcription regulation</keyword>
<gene>
    <name evidence="10" type="ORF">SAMN02745119_02130</name>
</gene>
<dbReference type="InterPro" id="IPR000014">
    <property type="entry name" value="PAS"/>
</dbReference>
<dbReference type="Pfam" id="PF13426">
    <property type="entry name" value="PAS_9"/>
    <property type="match status" value="1"/>
</dbReference>
<dbReference type="InterPro" id="IPR002197">
    <property type="entry name" value="HTH_Fis"/>
</dbReference>
<dbReference type="PROSITE" id="PS00688">
    <property type="entry name" value="SIGMA54_INTERACT_3"/>
    <property type="match status" value="1"/>
</dbReference>
<dbReference type="PROSITE" id="PS00675">
    <property type="entry name" value="SIGMA54_INTERACT_1"/>
    <property type="match status" value="1"/>
</dbReference>
<keyword evidence="1" id="KW-0547">Nucleotide-binding</keyword>
<dbReference type="Proteomes" id="UP000190102">
    <property type="component" value="Unassembled WGS sequence"/>
</dbReference>
<dbReference type="CDD" id="cd00130">
    <property type="entry name" value="PAS"/>
    <property type="match status" value="1"/>
</dbReference>
<dbReference type="GO" id="GO:0043565">
    <property type="term" value="F:sequence-specific DNA binding"/>
    <property type="evidence" value="ECO:0007669"/>
    <property type="project" value="InterPro"/>
</dbReference>
<evidence type="ECO:0000313" key="10">
    <source>
        <dbReference type="EMBL" id="SJZ96034.1"/>
    </source>
</evidence>
<dbReference type="InterPro" id="IPR011006">
    <property type="entry name" value="CheY-like_superfamily"/>
</dbReference>
<keyword evidence="2" id="KW-0067">ATP-binding</keyword>
<dbReference type="Gene3D" id="1.10.8.60">
    <property type="match status" value="1"/>
</dbReference>
<dbReference type="PROSITE" id="PS50045">
    <property type="entry name" value="SIGMA54_INTERACT_4"/>
    <property type="match status" value="1"/>
</dbReference>
<dbReference type="SMART" id="SM00382">
    <property type="entry name" value="AAA"/>
    <property type="match status" value="1"/>
</dbReference>
<dbReference type="Gene3D" id="3.30.450.20">
    <property type="entry name" value="PAS domain"/>
    <property type="match status" value="1"/>
</dbReference>
<dbReference type="SMART" id="SM00448">
    <property type="entry name" value="REC"/>
    <property type="match status" value="1"/>
</dbReference>
<feature type="domain" description="Sigma-54 factor interaction" evidence="7">
    <location>
        <begin position="261"/>
        <end position="490"/>
    </location>
</feature>
<protein>
    <submittedName>
        <fullName evidence="10">PAS domain S-box-containing protein</fullName>
    </submittedName>
</protein>
<dbReference type="OrthoDB" id="9814761at2"/>
<dbReference type="InterPro" id="IPR009057">
    <property type="entry name" value="Homeodomain-like_sf"/>
</dbReference>
<keyword evidence="4" id="KW-0238">DNA-binding</keyword>
<proteinExistence type="predicted"/>
<dbReference type="SUPFAM" id="SSF52172">
    <property type="entry name" value="CheY-like"/>
    <property type="match status" value="1"/>
</dbReference>